<dbReference type="Proteomes" id="UP001163321">
    <property type="component" value="Chromosome 10"/>
</dbReference>
<proteinExistence type="predicted"/>
<organism evidence="1 2">
    <name type="scientific">Peronosclerospora sorghi</name>
    <dbReference type="NCBI Taxonomy" id="230839"/>
    <lineage>
        <taxon>Eukaryota</taxon>
        <taxon>Sar</taxon>
        <taxon>Stramenopiles</taxon>
        <taxon>Oomycota</taxon>
        <taxon>Peronosporomycetes</taxon>
        <taxon>Peronosporales</taxon>
        <taxon>Peronosporaceae</taxon>
        <taxon>Peronosclerospora</taxon>
    </lineage>
</organism>
<protein>
    <submittedName>
        <fullName evidence="1">Uncharacterized protein</fullName>
    </submittedName>
</protein>
<name>A0ACC0WPK1_9STRA</name>
<evidence type="ECO:0000313" key="2">
    <source>
        <dbReference type="Proteomes" id="UP001163321"/>
    </source>
</evidence>
<keyword evidence="2" id="KW-1185">Reference proteome</keyword>
<comment type="caution">
    <text evidence="1">The sequence shown here is derived from an EMBL/GenBank/DDBJ whole genome shotgun (WGS) entry which is preliminary data.</text>
</comment>
<gene>
    <name evidence="1" type="ORF">PsorP6_015434</name>
</gene>
<sequence length="208" mass="23165">MAHRDVSLENVFVTHDGIYKIGNFGLSTKANTKTSDFVAKAQYMAPEVAAQVSYIPVVVDVWSLGILLFMLLTGAPLLEFASPTSQEFRTVIAMGCCGVLKSWGMDSQLSAATIDLLLKMIVFDPTKRLQSMAQVLNHSALHRLYSTTMSMMDCAMYYQSFGTQGSFSPRDDLSSSPQLATHAQYMTERIKETPLFSLEDAFQRQIRH</sequence>
<accession>A0ACC0WPK1</accession>
<reference evidence="1 2" key="1">
    <citation type="journal article" date="2022" name="bioRxiv">
        <title>The genome of the oomycete Peronosclerospora sorghi, a cosmopolitan pathogen of maize and sorghum, is inflated with dispersed pseudogenes.</title>
        <authorList>
            <person name="Fletcher K."/>
            <person name="Martin F."/>
            <person name="Isakeit T."/>
            <person name="Cavanaugh K."/>
            <person name="Magill C."/>
            <person name="Michelmore R."/>
        </authorList>
    </citation>
    <scope>NUCLEOTIDE SEQUENCE [LARGE SCALE GENOMIC DNA]</scope>
    <source>
        <strain evidence="1">P6</strain>
    </source>
</reference>
<dbReference type="EMBL" id="CM047589">
    <property type="protein sequence ID" value="KAI9919833.1"/>
    <property type="molecule type" value="Genomic_DNA"/>
</dbReference>
<evidence type="ECO:0000313" key="1">
    <source>
        <dbReference type="EMBL" id="KAI9919833.1"/>
    </source>
</evidence>